<keyword evidence="4" id="KW-0862">Zinc</keyword>
<evidence type="ECO:0000256" key="5">
    <source>
        <dbReference type="ARBA" id="ARBA00024029"/>
    </source>
</evidence>
<dbReference type="Proteomes" id="UP000219182">
    <property type="component" value="Unassembled WGS sequence"/>
</dbReference>
<dbReference type="PANTHER" id="PTHR35005">
    <property type="entry name" value="3-DEHYDRO-SCYLLO-INOSOSE HYDROLASE"/>
    <property type="match status" value="1"/>
</dbReference>
<keyword evidence="2" id="KW-0479">Metal-binding</keyword>
<evidence type="ECO:0000313" key="7">
    <source>
        <dbReference type="Proteomes" id="UP000219182"/>
    </source>
</evidence>
<dbReference type="AlphaFoldDB" id="A0A2A6FN25"/>
<evidence type="ECO:0000256" key="1">
    <source>
        <dbReference type="ARBA" id="ARBA00001947"/>
    </source>
</evidence>
<organism evidence="6 7">
    <name type="scientific">Mesorhizobium sanjuanii</name>
    <dbReference type="NCBI Taxonomy" id="2037900"/>
    <lineage>
        <taxon>Bacteria</taxon>
        <taxon>Pseudomonadati</taxon>
        <taxon>Pseudomonadota</taxon>
        <taxon>Alphaproteobacteria</taxon>
        <taxon>Hyphomicrobiales</taxon>
        <taxon>Phyllobacteriaceae</taxon>
        <taxon>Mesorhizobium</taxon>
    </lineage>
</organism>
<evidence type="ECO:0000256" key="4">
    <source>
        <dbReference type="ARBA" id="ARBA00022833"/>
    </source>
</evidence>
<dbReference type="InterPro" id="IPR003785">
    <property type="entry name" value="Creatininase/forma_Hydrolase"/>
</dbReference>
<comment type="similarity">
    <text evidence="5">Belongs to the creatininase superfamily.</text>
</comment>
<evidence type="ECO:0000313" key="6">
    <source>
        <dbReference type="EMBL" id="PDQ23051.1"/>
    </source>
</evidence>
<name>A0A2A6FN25_9HYPH</name>
<dbReference type="SUPFAM" id="SSF102215">
    <property type="entry name" value="Creatininase"/>
    <property type="match status" value="1"/>
</dbReference>
<dbReference type="EMBL" id="NWQG01000003">
    <property type="protein sequence ID" value="PDQ23051.1"/>
    <property type="molecule type" value="Genomic_DNA"/>
</dbReference>
<gene>
    <name evidence="6" type="ORF">CN311_00845</name>
</gene>
<dbReference type="GO" id="GO:0016811">
    <property type="term" value="F:hydrolase activity, acting on carbon-nitrogen (but not peptide) bonds, in linear amides"/>
    <property type="evidence" value="ECO:0007669"/>
    <property type="project" value="TreeGrafter"/>
</dbReference>
<dbReference type="GO" id="GO:0009231">
    <property type="term" value="P:riboflavin biosynthetic process"/>
    <property type="evidence" value="ECO:0007669"/>
    <property type="project" value="TreeGrafter"/>
</dbReference>
<dbReference type="Gene3D" id="3.40.50.10310">
    <property type="entry name" value="Creatininase"/>
    <property type="match status" value="1"/>
</dbReference>
<comment type="caution">
    <text evidence="6">The sequence shown here is derived from an EMBL/GenBank/DDBJ whole genome shotgun (WGS) entry which is preliminary data.</text>
</comment>
<keyword evidence="7" id="KW-1185">Reference proteome</keyword>
<dbReference type="InterPro" id="IPR024087">
    <property type="entry name" value="Creatininase-like_sf"/>
</dbReference>
<keyword evidence="3 6" id="KW-0378">Hydrolase</keyword>
<accession>A0A2A6FN25</accession>
<evidence type="ECO:0000256" key="2">
    <source>
        <dbReference type="ARBA" id="ARBA00022723"/>
    </source>
</evidence>
<dbReference type="PANTHER" id="PTHR35005:SF1">
    <property type="entry name" value="2-AMINO-5-FORMYLAMINO-6-RIBOSYLAMINOPYRIMIDIN-4(3H)-ONE 5'-MONOPHOSPHATE DEFORMYLASE"/>
    <property type="match status" value="1"/>
</dbReference>
<comment type="cofactor">
    <cofactor evidence="1">
        <name>Zn(2+)</name>
        <dbReference type="ChEBI" id="CHEBI:29105"/>
    </cofactor>
</comment>
<proteinExistence type="inferred from homology"/>
<dbReference type="GO" id="GO:0046872">
    <property type="term" value="F:metal ion binding"/>
    <property type="evidence" value="ECO:0007669"/>
    <property type="project" value="UniProtKB-KW"/>
</dbReference>
<reference evidence="6 7" key="1">
    <citation type="submission" date="2017-09" db="EMBL/GenBank/DDBJ databases">
        <title>Mesorhizobum sanjuanii sp. nov. isolated from nodules of Lotus tenuis in saline-alkaline lowlands of Flooding Pampa.</title>
        <authorList>
            <person name="Sannazzaro A.I."/>
            <person name="Torres Tejerizo G.A."/>
            <person name="Fontana F."/>
            <person name="Cumpa Velazquez L.M."/>
            <person name="Hansen L."/>
            <person name="Pistorio M."/>
            <person name="Estrella M.J."/>
        </authorList>
    </citation>
    <scope>NUCLEOTIDE SEQUENCE [LARGE SCALE GENOMIC DNA]</scope>
    <source>
        <strain evidence="6 7">BSA136</strain>
    </source>
</reference>
<dbReference type="Pfam" id="PF02633">
    <property type="entry name" value="Creatininase"/>
    <property type="match status" value="1"/>
</dbReference>
<evidence type="ECO:0000256" key="3">
    <source>
        <dbReference type="ARBA" id="ARBA00022801"/>
    </source>
</evidence>
<sequence length="253" mass="27263">MERLNDAQARALLLKKPVVLLPIGAVEAHGDHLPAGTDNYLARRLSEALVERIAGATPVMLLPLLPFGQVWSLSDAPGSFSISNETVTRTVAEIGLSVLEKGLSSLAVINAHYGNVTALREAQRQLKDKGVTVAIFNYPGAAEPAKTVRERPAAHPSYMHACEIETSYMLHLAPELVQMDEAIVNYPNFPADFGEVAYRWSEFSASPVLGDATAATAEKGRIILDAVINRMAELVADLYSRQSGSRSIGETSP</sequence>
<protein>
    <submittedName>
        <fullName evidence="6">Creatinine amidohydrolase</fullName>
    </submittedName>
</protein>